<keyword evidence="1" id="KW-0472">Membrane</keyword>
<keyword evidence="3" id="KW-1185">Reference proteome</keyword>
<keyword evidence="1" id="KW-1133">Transmembrane helix</keyword>
<keyword evidence="1" id="KW-0812">Transmembrane</keyword>
<dbReference type="Gene3D" id="1.20.5.220">
    <property type="match status" value="1"/>
</dbReference>
<dbReference type="AlphaFoldDB" id="A0A8J4PWQ3"/>
<sequence>MNRAIQQTNLFIKRSLSFAANWSTTATLWGVTAGVGALYAIQPRFIFKHLPLIGHNYLTAKDIEQMKKNKK</sequence>
<name>A0A8J4PWQ3_9MYCE</name>
<feature type="transmembrane region" description="Helical" evidence="1">
    <location>
        <begin position="20"/>
        <end position="41"/>
    </location>
</feature>
<protein>
    <submittedName>
        <fullName evidence="2">Uncharacterized protein</fullName>
    </submittedName>
</protein>
<reference evidence="2" key="1">
    <citation type="submission" date="2020-01" db="EMBL/GenBank/DDBJ databases">
        <title>Development of genomics and gene disruption for Polysphondylium violaceum indicates a role for the polyketide synthase stlB in stalk morphogenesis.</title>
        <authorList>
            <person name="Narita B."/>
            <person name="Kawabe Y."/>
            <person name="Kin K."/>
            <person name="Saito T."/>
            <person name="Gibbs R."/>
            <person name="Kuspa A."/>
            <person name="Muzny D."/>
            <person name="Queller D."/>
            <person name="Richards S."/>
            <person name="Strassman J."/>
            <person name="Sucgang R."/>
            <person name="Worley K."/>
            <person name="Schaap P."/>
        </authorList>
    </citation>
    <scope>NUCLEOTIDE SEQUENCE</scope>
    <source>
        <strain evidence="2">QSvi11</strain>
    </source>
</reference>
<dbReference type="OrthoDB" id="15743at2759"/>
<proteinExistence type="predicted"/>
<dbReference type="InterPro" id="IPR029027">
    <property type="entry name" value="Single_a-helix_sf"/>
</dbReference>
<accession>A0A8J4PWQ3</accession>
<gene>
    <name evidence="2" type="ORF">CYY_007785</name>
</gene>
<evidence type="ECO:0000313" key="2">
    <source>
        <dbReference type="EMBL" id="KAF2070901.1"/>
    </source>
</evidence>
<evidence type="ECO:0000256" key="1">
    <source>
        <dbReference type="SAM" id="Phobius"/>
    </source>
</evidence>
<organism evidence="2 3">
    <name type="scientific">Polysphondylium violaceum</name>
    <dbReference type="NCBI Taxonomy" id="133409"/>
    <lineage>
        <taxon>Eukaryota</taxon>
        <taxon>Amoebozoa</taxon>
        <taxon>Evosea</taxon>
        <taxon>Eumycetozoa</taxon>
        <taxon>Dictyostelia</taxon>
        <taxon>Dictyosteliales</taxon>
        <taxon>Dictyosteliaceae</taxon>
        <taxon>Polysphondylium</taxon>
    </lineage>
</organism>
<dbReference type="EMBL" id="AJWJ01000434">
    <property type="protein sequence ID" value="KAF2070901.1"/>
    <property type="molecule type" value="Genomic_DNA"/>
</dbReference>
<comment type="caution">
    <text evidence="2">The sequence shown here is derived from an EMBL/GenBank/DDBJ whole genome shotgun (WGS) entry which is preliminary data.</text>
</comment>
<evidence type="ECO:0000313" key="3">
    <source>
        <dbReference type="Proteomes" id="UP000695562"/>
    </source>
</evidence>
<dbReference type="Proteomes" id="UP000695562">
    <property type="component" value="Unassembled WGS sequence"/>
</dbReference>
<dbReference type="SUPFAM" id="SSF81518">
    <property type="entry name" value="Subunit XI (6.4 kDa protein) of cytochrome bc1 complex (Ubiquinol-cytochrome c reductase)"/>
    <property type="match status" value="1"/>
</dbReference>